<name>A0ACC6UDW1_9BURK</name>
<proteinExistence type="predicted"/>
<reference evidence="1" key="1">
    <citation type="submission" date="2024-07" db="EMBL/GenBank/DDBJ databases">
        <title>A survey of Mimosa microsymbionts across Brazilian biomes reveals a high diversity of Paraburkholderia nodulating endemic species, but also that Cupriavidus is common as a symbiont of widespread species.</title>
        <authorList>
            <person name="Rouws L."/>
            <person name="Barauna A."/>
            <person name="Beukes C."/>
            <person name="Rouws J.R.C."/>
            <person name="De Faria S.M."/>
            <person name="Gross E."/>
            <person name="Bueno Dos Reis Junior F."/>
            <person name="Simon M.F."/>
            <person name="Maluk M."/>
            <person name="Odee D.W."/>
            <person name="Kenicer G."/>
            <person name="Young J.P.W."/>
            <person name="Reis V.M."/>
            <person name="Zilli J."/>
            <person name="James E.K."/>
        </authorList>
    </citation>
    <scope>NUCLEOTIDE SEQUENCE</scope>
    <source>
        <strain evidence="1">EG181B</strain>
    </source>
</reference>
<evidence type="ECO:0000313" key="1">
    <source>
        <dbReference type="EMBL" id="MEX3937692.1"/>
    </source>
</evidence>
<comment type="caution">
    <text evidence="1">The sequence shown here is derived from an EMBL/GenBank/DDBJ whole genome shotgun (WGS) entry which is preliminary data.</text>
</comment>
<sequence>MMKLPGERVRERSSRVPMWRQIEATLKGEIASGALKPGAQLPPEGDISERFAVTRATARKALASLQSSGLIRIEPGRGTFVQGPVFPYELSGATRFCHFLTSLSVDAQTRVLSVGVARACPEIAEALRLPPTARVDCIKTIASADGWPIVISENFVSEDRFPGFADTYRRCGSINETFRKYDQNEKRRSKTELVSRLPTDDEAHLLQQPKTRPIVEATLTMVDPNGHPVWIDISCFSADRVKLVLSET</sequence>
<protein>
    <submittedName>
        <fullName evidence="1">Phosphonate metabolism transcriptional regulator PhnF</fullName>
    </submittedName>
</protein>
<gene>
    <name evidence="1" type="primary">phnF</name>
    <name evidence="1" type="ORF">AB4Y32_39275</name>
</gene>
<accession>A0ACC6UDW1</accession>
<dbReference type="EMBL" id="JBFRCH010000062">
    <property type="protein sequence ID" value="MEX3937692.1"/>
    <property type="molecule type" value="Genomic_DNA"/>
</dbReference>
<evidence type="ECO:0000313" key="2">
    <source>
        <dbReference type="Proteomes" id="UP001558850"/>
    </source>
</evidence>
<keyword evidence="2" id="KW-1185">Reference proteome</keyword>
<dbReference type="Proteomes" id="UP001558850">
    <property type="component" value="Unassembled WGS sequence"/>
</dbReference>
<organism evidence="1 2">
    <name type="scientific">Paraburkholderia phymatum</name>
    <dbReference type="NCBI Taxonomy" id="148447"/>
    <lineage>
        <taxon>Bacteria</taxon>
        <taxon>Pseudomonadati</taxon>
        <taxon>Pseudomonadota</taxon>
        <taxon>Betaproteobacteria</taxon>
        <taxon>Burkholderiales</taxon>
        <taxon>Burkholderiaceae</taxon>
        <taxon>Paraburkholderia</taxon>
    </lineage>
</organism>